<feature type="transmembrane region" description="Helical" evidence="14">
    <location>
        <begin position="273"/>
        <end position="302"/>
    </location>
</feature>
<comment type="catalytic activity">
    <reaction evidence="13">
        <text>L-lysyl-tRNA(Lys) + a 1,2-diacyl-sn-glycero-3-phospho-(1'-sn-glycerol) = a 1,2-diacyl-sn-glycero-3-phospho-1'-(3'-O-L-lysyl)-sn-glycerol + tRNA(Lys)</text>
        <dbReference type="Rhea" id="RHEA:10668"/>
        <dbReference type="Rhea" id="RHEA-COMP:9696"/>
        <dbReference type="Rhea" id="RHEA-COMP:9697"/>
        <dbReference type="ChEBI" id="CHEBI:64716"/>
        <dbReference type="ChEBI" id="CHEBI:75792"/>
        <dbReference type="ChEBI" id="CHEBI:78442"/>
        <dbReference type="ChEBI" id="CHEBI:78529"/>
        <dbReference type="EC" id="2.3.2.3"/>
    </reaction>
</comment>
<dbReference type="InterPro" id="IPR022791">
    <property type="entry name" value="L-PG_synthase/AglD"/>
</dbReference>
<feature type="transmembrane region" description="Helical" evidence="14">
    <location>
        <begin position="448"/>
        <end position="466"/>
    </location>
</feature>
<keyword evidence="9" id="KW-0443">Lipid metabolism</keyword>
<evidence type="ECO:0000259" key="15">
    <source>
        <dbReference type="Pfam" id="PF09924"/>
    </source>
</evidence>
<keyword evidence="11" id="KW-0046">Antibiotic resistance</keyword>
<dbReference type="Pfam" id="PF09924">
    <property type="entry name" value="LPG_synthase_C"/>
    <property type="match status" value="1"/>
</dbReference>
<feature type="transmembrane region" description="Helical" evidence="14">
    <location>
        <begin position="36"/>
        <end position="56"/>
    </location>
</feature>
<organism evidence="16 17">
    <name type="scientific">Pseudomonas saxonica</name>
    <dbReference type="NCBI Taxonomy" id="2600598"/>
    <lineage>
        <taxon>Bacteria</taxon>
        <taxon>Pseudomonadati</taxon>
        <taxon>Pseudomonadota</taxon>
        <taxon>Gammaproteobacteria</taxon>
        <taxon>Pseudomonadales</taxon>
        <taxon>Pseudomonadaceae</taxon>
        <taxon>Pseudomonas</taxon>
    </lineage>
</organism>
<sequence length="880" mass="96526">MPDNSPEPIEAVTATHPIAATRLRWLDLLSKYRQPIGLALTLLLFAIALIACRHLLSELDLYALQDSLQEVPKPALLGALAATAVGFLILLGYEWSASRYAGVKLPAKTLAFGGFTAFAIGNAIGLSLLSGGSVRYRLYARFGVGASEVAHMTLFASLSLGCALPPLAALATLSNLPAASTALNIPEWVLGSVAFAILALFALLALGIYRRRLPEQPIPDNLLVKAGRRTLRLPSPRLTLLQLVITALDVAAAATVLYLLLPEAPPFGPFLLVYLLALAAGVLSHVPGGVGVFEAILLAAFADKLGAAPLAAALLLYRIIYVILPLLIACFMLLLNEAQRLIHTRQSLRVASGLAAPILSVLVFMSGIVLLFSGATPEIDTRLEHIGFLIPHRLIDASHFGASLIGVLCLLLAQGLRRRLSAAWMLTTILLLVGAVLSLLKGFDWEEATILVLTASLLGLFRRSFYRPSRLTELPFSPLYLVSSICVLGASIWLLLFAYQDVPYSHQLWWQFTLDSDAPRGLRSLLGAAVLLVIVSLTWLLRTARPVIHLPDAGELEKAAKIILASDQPDGGLALTGDKTLLFHPDDNAFLMYARRGRSLVALYDPIGPPQQRAELIWQFRDLCDVYHARPVFYQVRAENLPFYMDIGLTAIKLGEEARVDLHRFDLDAKGKEMKDLRYTWNRGTRDGLSLEIHEPGEAPMAELKVISDAWLTGKNVREKGFSLGRFNEDYIKHFRVAIIRFEGKPVAFANLLETHSHELSSLDLMRAHPQAPKLTMEFMMVGLIQHYKKHGYARFSLGMVPLSGLQPRRGAPLTQRLGSMLFQRGEHLYNFQGLRRFKDKFQPDWEPRYMAVPAGLDPLVALADTAALIAGGLTGLVKR</sequence>
<evidence type="ECO:0000256" key="9">
    <source>
        <dbReference type="ARBA" id="ARBA00023098"/>
    </source>
</evidence>
<evidence type="ECO:0000256" key="2">
    <source>
        <dbReference type="ARBA" id="ARBA00008627"/>
    </source>
</evidence>
<comment type="caution">
    <text evidence="16">The sequence shown here is derived from an EMBL/GenBank/DDBJ whole genome shotgun (WGS) entry which is preliminary data.</text>
</comment>
<dbReference type="EMBL" id="VFIO01000001">
    <property type="protein sequence ID" value="TWR92807.1"/>
    <property type="molecule type" value="Genomic_DNA"/>
</dbReference>
<dbReference type="PANTHER" id="PTHR34697:SF2">
    <property type="entry name" value="PHOSPHATIDYLGLYCEROL LYSYLTRANSFERASE"/>
    <property type="match status" value="1"/>
</dbReference>
<dbReference type="SUPFAM" id="SSF55729">
    <property type="entry name" value="Acyl-CoA N-acyltransferases (Nat)"/>
    <property type="match status" value="1"/>
</dbReference>
<evidence type="ECO:0000256" key="4">
    <source>
        <dbReference type="ARBA" id="ARBA00021546"/>
    </source>
</evidence>
<comment type="similarity">
    <text evidence="2">Belongs to the LPG synthase family.</text>
</comment>
<feature type="domain" description="Phosphatidylglycerol lysyltransferase C-terminal" evidence="15">
    <location>
        <begin position="566"/>
        <end position="852"/>
    </location>
</feature>
<keyword evidence="5" id="KW-1003">Cell membrane</keyword>
<keyword evidence="7 14" id="KW-0812">Transmembrane</keyword>
<proteinExistence type="inferred from homology"/>
<evidence type="ECO:0000256" key="3">
    <source>
        <dbReference type="ARBA" id="ARBA00012014"/>
    </source>
</evidence>
<evidence type="ECO:0000256" key="1">
    <source>
        <dbReference type="ARBA" id="ARBA00004651"/>
    </source>
</evidence>
<evidence type="ECO:0000256" key="12">
    <source>
        <dbReference type="ARBA" id="ARBA00031899"/>
    </source>
</evidence>
<dbReference type="InterPro" id="IPR016181">
    <property type="entry name" value="Acyl_CoA_acyltransferase"/>
</dbReference>
<dbReference type="EC" id="2.3.2.3" evidence="3"/>
<keyword evidence="8 14" id="KW-1133">Transmembrane helix</keyword>
<dbReference type="Proteomes" id="UP000318428">
    <property type="component" value="Unassembled WGS sequence"/>
</dbReference>
<evidence type="ECO:0000256" key="13">
    <source>
        <dbReference type="ARBA" id="ARBA00047540"/>
    </source>
</evidence>
<keyword evidence="10 14" id="KW-0472">Membrane</keyword>
<dbReference type="PANTHER" id="PTHR34697">
    <property type="entry name" value="PHOSPHATIDYLGLYCEROL LYSYLTRANSFERASE"/>
    <property type="match status" value="1"/>
</dbReference>
<feature type="transmembrane region" description="Helical" evidence="14">
    <location>
        <begin position="240"/>
        <end position="261"/>
    </location>
</feature>
<gene>
    <name evidence="16" type="primary">mprF</name>
    <name evidence="16" type="ORF">FJD38_04125</name>
</gene>
<evidence type="ECO:0000256" key="14">
    <source>
        <dbReference type="SAM" id="Phobius"/>
    </source>
</evidence>
<evidence type="ECO:0000313" key="16">
    <source>
        <dbReference type="EMBL" id="TWR92807.1"/>
    </source>
</evidence>
<feature type="transmembrane region" description="Helical" evidence="14">
    <location>
        <begin position="76"/>
        <end position="97"/>
    </location>
</feature>
<feature type="transmembrane region" description="Helical" evidence="14">
    <location>
        <begin position="520"/>
        <end position="541"/>
    </location>
</feature>
<feature type="transmembrane region" description="Helical" evidence="14">
    <location>
        <begin position="394"/>
        <end position="413"/>
    </location>
</feature>
<reference evidence="16 17" key="1">
    <citation type="submission" date="2019-06" db="EMBL/GenBank/DDBJ databases">
        <title>Pseudomonas bimorpha sp. nov. isolated from bovine raw milk and skim milk concentrate.</title>
        <authorList>
            <person name="Hofmann K."/>
            <person name="Huptas C."/>
            <person name="Doll E."/>
            <person name="Scherer S."/>
            <person name="Wenning M."/>
        </authorList>
    </citation>
    <scope>NUCLEOTIDE SEQUENCE [LARGE SCALE GENOMIC DNA]</scope>
    <source>
        <strain evidence="16 17">DSM 108989</strain>
    </source>
</reference>
<feature type="transmembrane region" description="Helical" evidence="14">
    <location>
        <begin position="314"/>
        <end position="335"/>
    </location>
</feature>
<comment type="subcellular location">
    <subcellularLocation>
        <location evidence="1">Cell membrane</location>
        <topology evidence="1">Multi-pass membrane protein</topology>
    </subcellularLocation>
</comment>
<protein>
    <recommendedName>
        <fullName evidence="4">Phosphatidylglycerol lysyltransferase</fullName>
        <ecNumber evidence="3">2.3.2.3</ecNumber>
    </recommendedName>
    <alternativeName>
        <fullName evidence="12">Lysylphosphatidylglycerol synthase</fullName>
    </alternativeName>
</protein>
<dbReference type="RefSeq" id="WP_146384041.1">
    <property type="nucleotide sequence ID" value="NZ_VFIO01000001.1"/>
</dbReference>
<evidence type="ECO:0000256" key="6">
    <source>
        <dbReference type="ARBA" id="ARBA00022679"/>
    </source>
</evidence>
<feature type="transmembrane region" description="Helical" evidence="14">
    <location>
        <begin position="149"/>
        <end position="176"/>
    </location>
</feature>
<feature type="transmembrane region" description="Helical" evidence="14">
    <location>
        <begin position="188"/>
        <end position="209"/>
    </location>
</feature>
<evidence type="ECO:0000256" key="10">
    <source>
        <dbReference type="ARBA" id="ARBA00023136"/>
    </source>
</evidence>
<evidence type="ECO:0000256" key="7">
    <source>
        <dbReference type="ARBA" id="ARBA00022692"/>
    </source>
</evidence>
<dbReference type="NCBIfam" id="NF033480">
    <property type="entry name" value="bifunc_MprF"/>
    <property type="match status" value="1"/>
</dbReference>
<evidence type="ECO:0000256" key="11">
    <source>
        <dbReference type="ARBA" id="ARBA00023251"/>
    </source>
</evidence>
<dbReference type="InterPro" id="IPR024320">
    <property type="entry name" value="LPG_synthase_C"/>
</dbReference>
<keyword evidence="17" id="KW-1185">Reference proteome</keyword>
<feature type="transmembrane region" description="Helical" evidence="14">
    <location>
        <begin position="420"/>
        <end position="442"/>
    </location>
</feature>
<dbReference type="Pfam" id="PF03706">
    <property type="entry name" value="LPG_synthase_TM"/>
    <property type="match status" value="1"/>
</dbReference>
<accession>A0ABY3GM77</accession>
<feature type="transmembrane region" description="Helical" evidence="14">
    <location>
        <begin position="347"/>
        <end position="374"/>
    </location>
</feature>
<keyword evidence="6" id="KW-0808">Transferase</keyword>
<feature type="transmembrane region" description="Helical" evidence="14">
    <location>
        <begin position="109"/>
        <end position="129"/>
    </location>
</feature>
<evidence type="ECO:0000313" key="17">
    <source>
        <dbReference type="Proteomes" id="UP000318428"/>
    </source>
</evidence>
<feature type="transmembrane region" description="Helical" evidence="14">
    <location>
        <begin position="478"/>
        <end position="500"/>
    </location>
</feature>
<name>A0ABY3GM77_9PSED</name>
<evidence type="ECO:0000256" key="5">
    <source>
        <dbReference type="ARBA" id="ARBA00022475"/>
    </source>
</evidence>
<dbReference type="InterPro" id="IPR051211">
    <property type="entry name" value="PG_lysyltransferase"/>
</dbReference>
<evidence type="ECO:0000256" key="8">
    <source>
        <dbReference type="ARBA" id="ARBA00022989"/>
    </source>
</evidence>